<dbReference type="KEGG" id="ole:K0B96_02780"/>
<feature type="domain" description="Ig-like" evidence="6">
    <location>
        <begin position="541"/>
        <end position="621"/>
    </location>
</feature>
<feature type="domain" description="Ig-like" evidence="6">
    <location>
        <begin position="453"/>
        <end position="533"/>
    </location>
</feature>
<dbReference type="InterPro" id="IPR007110">
    <property type="entry name" value="Ig-like_dom"/>
</dbReference>
<evidence type="ECO:0000256" key="3">
    <source>
        <dbReference type="ARBA" id="ARBA00023157"/>
    </source>
</evidence>
<evidence type="ECO:0000313" key="7">
    <source>
        <dbReference type="EMBL" id="QYM79559.1"/>
    </source>
</evidence>
<keyword evidence="1 5" id="KW-0732">Signal</keyword>
<dbReference type="AlphaFoldDB" id="A0A8F9TUL3"/>
<feature type="domain" description="Ig-like" evidence="6">
    <location>
        <begin position="266"/>
        <end position="362"/>
    </location>
</feature>
<dbReference type="InterPro" id="IPR003598">
    <property type="entry name" value="Ig_sub2"/>
</dbReference>
<keyword evidence="2" id="KW-0677">Repeat</keyword>
<proteinExistence type="predicted"/>
<keyword evidence="3" id="KW-1015">Disulfide bond</keyword>
<evidence type="ECO:0000256" key="4">
    <source>
        <dbReference type="ARBA" id="ARBA00023319"/>
    </source>
</evidence>
<reference evidence="7" key="1">
    <citation type="submission" date="2021-08" db="EMBL/GenBank/DDBJ databases">
        <title>Genome of a novel bacterium of the phylum Verrucomicrobia, Oleiharenicola sp. KSB-15.</title>
        <authorList>
            <person name="Chung J.-H."/>
            <person name="Ahn J.-H."/>
            <person name="Yoon Y."/>
            <person name="Kim D.-Y."/>
            <person name="An S.-H."/>
            <person name="Park I."/>
            <person name="Yeon J."/>
        </authorList>
    </citation>
    <scope>NUCLEOTIDE SEQUENCE</scope>
    <source>
        <strain evidence="7">KSB-15</strain>
    </source>
</reference>
<dbReference type="PANTHER" id="PTHR12231">
    <property type="entry name" value="CTX-RELATED TYPE I TRANSMEMBRANE PROTEIN"/>
    <property type="match status" value="1"/>
</dbReference>
<feature type="signal peptide" evidence="5">
    <location>
        <begin position="1"/>
        <end position="18"/>
    </location>
</feature>
<sequence length="881" mass="89574">MNTSKLFCCWFSALAALAGASLGFAGGGPYMIQKVQTFTQTSGAGAVADLGQPYSFRANSLVESNLHLPDGSTQTLVLQDEGGGEVSYGLHLDFANQAALDAAYPNGIYTITGTGIPTLSFNLTGNLYPTATPQITNGTWSNGGLLVINPNTSTTLNLSNFSTYATAGVAGHMSLSLGGNNVDLSQDILTQAAFDIDVSATPFTSVTVPAGSLTEGRIYNLQLDFDTATTFDLMTMPDSGVIALYEKHLDVWVVALADPSSAPPVPTISQQPANQTGPLGGSATFTAMVNTHTMMQGDSRTAWYFNGAEIRFDNNSTKYHYDFVGGGIGLTVNNITQADVGVYSLKFVNAGGIAASVGATLAIGAAAPPVITAQPIAQMLNAGQSAFFSVSATGSSLSYQWTKDGVALPGATSATLNLNGVQVSDAGDYAVAIVSDGGTIVSDSATLTVFAAPVITAQPTSVAAPTGGVATFTVSATGGPAPAYRWAKNNVLIDGATNASLTLTNLQSADAGDYAVTVANDRGTVVSNVATLTVTTTPSLPVFVAQPADASDVVGGSVTLTVTVNALPAATYQWLKNATPIAGATNASLVLTSLQSTDAGTYAVVATNSQGSTTSANAIVTVGATNFLSNLSVRAAMTQGQTLIMGFVVGGGAKPVLVRVAGPALNTYGLTGVADPHFTLYDEHAVVAGANEDWDSTLAPLFMQLGAFPFLPGSKDAAMQATITGPYTAQASGTGNGTVLVEAYDAGTNNGSRLTNVSARYHVGTGNDILIAGFAIAGTGTKQVLIRAVGPTLAGFGVPGVLADPQFTVYDQQGAVIASNDNWDASLDSMFTTLGAFTLTPASKDAAALVTLDAGKTYTVQVSGVANGTGEALIEVYDAQP</sequence>
<dbReference type="Pfam" id="PF13927">
    <property type="entry name" value="Ig_3"/>
    <property type="match status" value="3"/>
</dbReference>
<gene>
    <name evidence="7" type="ORF">K0B96_02780</name>
</gene>
<dbReference type="EMBL" id="CP080507">
    <property type="protein sequence ID" value="QYM79559.1"/>
    <property type="molecule type" value="Genomic_DNA"/>
</dbReference>
<dbReference type="Proteomes" id="UP000825051">
    <property type="component" value="Chromosome"/>
</dbReference>
<accession>A0A8F9TUL3</accession>
<dbReference type="SMART" id="SM00408">
    <property type="entry name" value="IGc2"/>
    <property type="match status" value="2"/>
</dbReference>
<evidence type="ECO:0000313" key="8">
    <source>
        <dbReference type="Proteomes" id="UP000825051"/>
    </source>
</evidence>
<dbReference type="Gene3D" id="2.60.40.10">
    <property type="entry name" value="Immunoglobulins"/>
    <property type="match status" value="4"/>
</dbReference>
<evidence type="ECO:0000259" key="6">
    <source>
        <dbReference type="PROSITE" id="PS50835"/>
    </source>
</evidence>
<name>A0A8F9TUL3_9BACT</name>
<evidence type="ECO:0000256" key="1">
    <source>
        <dbReference type="ARBA" id="ARBA00022729"/>
    </source>
</evidence>
<protein>
    <submittedName>
        <fullName evidence="7">Immunoglobulin domain-containing protein</fullName>
    </submittedName>
</protein>
<dbReference type="PANTHER" id="PTHR12231:SF253">
    <property type="entry name" value="DPR-INTERACTING PROTEIN ETA, ISOFORM B-RELATED"/>
    <property type="match status" value="1"/>
</dbReference>
<dbReference type="InterPro" id="IPR003599">
    <property type="entry name" value="Ig_sub"/>
</dbReference>
<dbReference type="InterPro" id="IPR013783">
    <property type="entry name" value="Ig-like_fold"/>
</dbReference>
<keyword evidence="8" id="KW-1185">Reference proteome</keyword>
<dbReference type="SMART" id="SM00409">
    <property type="entry name" value="IG"/>
    <property type="match status" value="4"/>
</dbReference>
<dbReference type="SUPFAM" id="SSF48726">
    <property type="entry name" value="Immunoglobulin"/>
    <property type="match status" value="4"/>
</dbReference>
<organism evidence="7 8">
    <name type="scientific">Horticoccus luteus</name>
    <dbReference type="NCBI Taxonomy" id="2862869"/>
    <lineage>
        <taxon>Bacteria</taxon>
        <taxon>Pseudomonadati</taxon>
        <taxon>Verrucomicrobiota</taxon>
        <taxon>Opitutia</taxon>
        <taxon>Opitutales</taxon>
        <taxon>Opitutaceae</taxon>
        <taxon>Horticoccus</taxon>
    </lineage>
</organism>
<dbReference type="InterPro" id="IPR051170">
    <property type="entry name" value="Neural/epithelial_adhesion"/>
</dbReference>
<dbReference type="PROSITE" id="PS50835">
    <property type="entry name" value="IG_LIKE"/>
    <property type="match status" value="4"/>
</dbReference>
<dbReference type="RefSeq" id="WP_220163600.1">
    <property type="nucleotide sequence ID" value="NZ_CP080507.1"/>
</dbReference>
<feature type="domain" description="Ig-like" evidence="6">
    <location>
        <begin position="369"/>
        <end position="448"/>
    </location>
</feature>
<evidence type="ECO:0000256" key="5">
    <source>
        <dbReference type="SAM" id="SignalP"/>
    </source>
</evidence>
<keyword evidence="4" id="KW-0393">Immunoglobulin domain</keyword>
<dbReference type="InterPro" id="IPR036179">
    <property type="entry name" value="Ig-like_dom_sf"/>
</dbReference>
<evidence type="ECO:0000256" key="2">
    <source>
        <dbReference type="ARBA" id="ARBA00022737"/>
    </source>
</evidence>
<feature type="chain" id="PRO_5034552087" evidence="5">
    <location>
        <begin position="19"/>
        <end position="881"/>
    </location>
</feature>